<dbReference type="GO" id="GO:0004180">
    <property type="term" value="F:carboxypeptidase activity"/>
    <property type="evidence" value="ECO:0007669"/>
    <property type="project" value="UniProtKB-KW"/>
</dbReference>
<comment type="caution">
    <text evidence="3">The sequence shown here is derived from an EMBL/GenBank/DDBJ whole genome shotgun (WGS) entry which is preliminary data.</text>
</comment>
<dbReference type="PANTHER" id="PTHR34385:SF1">
    <property type="entry name" value="PEPTIDOGLYCAN L-ALANYL-D-GLUTAMATE ENDOPEPTIDASE CWLK"/>
    <property type="match status" value="1"/>
</dbReference>
<evidence type="ECO:0000313" key="4">
    <source>
        <dbReference type="Proteomes" id="UP000638836"/>
    </source>
</evidence>
<keyword evidence="3" id="KW-0121">Carboxypeptidase</keyword>
<gene>
    <name evidence="3" type="ORF">GLO26_08395</name>
</gene>
<dbReference type="Proteomes" id="UP000638836">
    <property type="component" value="Unassembled WGS sequence"/>
</dbReference>
<sequence length="270" mass="30178">MKKKIALLLIATGILGGCEQFNPESIFQSSTSSKASDTSSSSSVESLTPEEEEKLAEEAEHQAMLDELPNVSTNDWNLELVNNWTKIDESIERPLSVLPNASPLLVDERIIEDYTALTEAGKKAGHEIIAVSTYRSVELQTTNYNNSIQKYIDEGHSQEEAVKLTEDYIAIPGGSEHHTGLAIDVMDTEWLNSGKGLIAEFDVQESQHWLVEHAADYGFVLRFPKGKEAETGIEYESWHFRYVGKENAAYMKKYDLALEEYIALLKEAGK</sequence>
<feature type="compositionally biased region" description="Low complexity" evidence="1">
    <location>
        <begin position="29"/>
        <end position="47"/>
    </location>
</feature>
<feature type="region of interest" description="Disordered" evidence="1">
    <location>
        <begin position="29"/>
        <end position="59"/>
    </location>
</feature>
<evidence type="ECO:0000256" key="1">
    <source>
        <dbReference type="SAM" id="MobiDB-lite"/>
    </source>
</evidence>
<keyword evidence="4" id="KW-1185">Reference proteome</keyword>
<feature type="domain" description="D-alanyl-D-alanine carboxypeptidase-like core" evidence="2">
    <location>
        <begin position="106"/>
        <end position="245"/>
    </location>
</feature>
<dbReference type="InterPro" id="IPR009045">
    <property type="entry name" value="Zn_M74/Hedgehog-like"/>
</dbReference>
<evidence type="ECO:0000313" key="3">
    <source>
        <dbReference type="EMBL" id="MBC9825834.1"/>
    </source>
</evidence>
<dbReference type="EMBL" id="WNJQ01000007">
    <property type="protein sequence ID" value="MBC9825834.1"/>
    <property type="molecule type" value="Genomic_DNA"/>
</dbReference>
<dbReference type="RefSeq" id="WP_023178541.1">
    <property type="nucleotide sequence ID" value="NZ_WNJQ01000007.1"/>
</dbReference>
<dbReference type="InterPro" id="IPR052179">
    <property type="entry name" value="DD-CPase-like"/>
</dbReference>
<dbReference type="PANTHER" id="PTHR34385">
    <property type="entry name" value="D-ALANYL-D-ALANINE CARBOXYPEPTIDASE"/>
    <property type="match status" value="1"/>
</dbReference>
<proteinExistence type="predicted"/>
<keyword evidence="3" id="KW-0378">Hydrolase</keyword>
<protein>
    <submittedName>
        <fullName evidence="3">D-alanyl-D-alanine carboxypeptidase family protein</fullName>
    </submittedName>
</protein>
<dbReference type="CDD" id="cd14852">
    <property type="entry name" value="LD-carboxypeptidase"/>
    <property type="match status" value="1"/>
</dbReference>
<dbReference type="Gene3D" id="3.30.1380.10">
    <property type="match status" value="1"/>
</dbReference>
<evidence type="ECO:0000259" key="2">
    <source>
        <dbReference type="Pfam" id="PF02557"/>
    </source>
</evidence>
<dbReference type="InterPro" id="IPR058193">
    <property type="entry name" value="VanY/YodJ_core_dom"/>
</dbReference>
<dbReference type="Pfam" id="PF02557">
    <property type="entry name" value="VanY"/>
    <property type="match status" value="1"/>
</dbReference>
<keyword evidence="3" id="KW-0645">Protease</keyword>
<accession>A0ABR7TEE4</accession>
<dbReference type="PROSITE" id="PS51257">
    <property type="entry name" value="PROKAR_LIPOPROTEIN"/>
    <property type="match status" value="1"/>
</dbReference>
<organism evidence="3 4">
    <name type="scientific">Carnobacterium inhibens</name>
    <dbReference type="NCBI Taxonomy" id="147709"/>
    <lineage>
        <taxon>Bacteria</taxon>
        <taxon>Bacillati</taxon>
        <taxon>Bacillota</taxon>
        <taxon>Bacilli</taxon>
        <taxon>Lactobacillales</taxon>
        <taxon>Carnobacteriaceae</taxon>
        <taxon>Carnobacterium</taxon>
    </lineage>
</organism>
<dbReference type="InterPro" id="IPR003709">
    <property type="entry name" value="VanY-like_core_dom"/>
</dbReference>
<dbReference type="SUPFAM" id="SSF55166">
    <property type="entry name" value="Hedgehog/DD-peptidase"/>
    <property type="match status" value="1"/>
</dbReference>
<reference evidence="3 4" key="1">
    <citation type="journal article" date="2020" name="Microorganisms">
        <title>New Insight into Antimicrobial Compounds from Food and Marine-Sourced Carnobacterium Species through Phenotype and Genome Analyses.</title>
        <authorList>
            <person name="Begrem S."/>
            <person name="Ivaniuk F."/>
            <person name="Gigout-Chevalier F."/>
            <person name="Kolypczuk L."/>
            <person name="Bonnetot S."/>
            <person name="Leroi F."/>
            <person name="Grovel O."/>
            <person name="Delbarre-Ladrat C."/>
            <person name="Passerini D."/>
        </authorList>
    </citation>
    <scope>NUCLEOTIDE SEQUENCE [LARGE SCALE GENOMIC DNA]</scope>
    <source>
        <strain evidence="3 4">MIP2551</strain>
    </source>
</reference>
<name>A0ABR7TEE4_9LACT</name>